<name>A0ABN8RJL0_9CNID</name>
<evidence type="ECO:0000259" key="4">
    <source>
        <dbReference type="PROSITE" id="PS50026"/>
    </source>
</evidence>
<dbReference type="InterPro" id="IPR000421">
    <property type="entry name" value="FA58C"/>
</dbReference>
<dbReference type="Pfam" id="PF14670">
    <property type="entry name" value="FXa_inhibition"/>
    <property type="match status" value="1"/>
</dbReference>
<dbReference type="InterPro" id="IPR018097">
    <property type="entry name" value="EGF_Ca-bd_CS"/>
</dbReference>
<keyword evidence="6" id="KW-1185">Reference proteome</keyword>
<accession>A0ABN8RJL0</accession>
<proteinExistence type="predicted"/>
<evidence type="ECO:0000256" key="2">
    <source>
        <dbReference type="PROSITE-ProRule" id="PRU00076"/>
    </source>
</evidence>
<dbReference type="SUPFAM" id="SSF57196">
    <property type="entry name" value="EGF/Laminin"/>
    <property type="match status" value="1"/>
</dbReference>
<comment type="caution">
    <text evidence="5">The sequence shown here is derived from an EMBL/GenBank/DDBJ whole genome shotgun (WGS) entry which is preliminary data.</text>
</comment>
<evidence type="ECO:0008006" key="7">
    <source>
        <dbReference type="Google" id="ProtNLM"/>
    </source>
</evidence>
<dbReference type="PROSITE" id="PS01286">
    <property type="entry name" value="FA58C_2"/>
    <property type="match status" value="1"/>
</dbReference>
<dbReference type="EMBL" id="CALNXK010000248">
    <property type="protein sequence ID" value="CAH3178978.1"/>
    <property type="molecule type" value="Genomic_DNA"/>
</dbReference>
<dbReference type="InterPro" id="IPR001881">
    <property type="entry name" value="EGF-like_Ca-bd_dom"/>
</dbReference>
<dbReference type="InterPro" id="IPR008979">
    <property type="entry name" value="Galactose-bd-like_sf"/>
</dbReference>
<dbReference type="CDD" id="cd00054">
    <property type="entry name" value="EGF_CA"/>
    <property type="match status" value="1"/>
</dbReference>
<dbReference type="SMART" id="SM00179">
    <property type="entry name" value="EGF_CA"/>
    <property type="match status" value="1"/>
</dbReference>
<feature type="non-terminal residue" evidence="5">
    <location>
        <position position="1"/>
    </location>
</feature>
<keyword evidence="1" id="KW-1015">Disulfide bond</keyword>
<feature type="domain" description="F5/8 type C" evidence="3">
    <location>
        <begin position="92"/>
        <end position="198"/>
    </location>
</feature>
<dbReference type="InterPro" id="IPR000742">
    <property type="entry name" value="EGF"/>
</dbReference>
<dbReference type="PROSITE" id="PS00010">
    <property type="entry name" value="ASX_HYDROXYL"/>
    <property type="match status" value="1"/>
</dbReference>
<dbReference type="SUPFAM" id="SSF49785">
    <property type="entry name" value="Galactose-binding domain-like"/>
    <property type="match status" value="1"/>
</dbReference>
<dbReference type="PROSITE" id="PS01187">
    <property type="entry name" value="EGF_CA"/>
    <property type="match status" value="1"/>
</dbReference>
<dbReference type="PANTHER" id="PTHR24543">
    <property type="entry name" value="MULTICOPPER OXIDASE-RELATED"/>
    <property type="match status" value="1"/>
</dbReference>
<dbReference type="SMART" id="SM00181">
    <property type="entry name" value="EGF"/>
    <property type="match status" value="1"/>
</dbReference>
<keyword evidence="2" id="KW-0245">EGF-like domain</keyword>
<dbReference type="PROSITE" id="PS50022">
    <property type="entry name" value="FA58C_3"/>
    <property type="match status" value="1"/>
</dbReference>
<gene>
    <name evidence="5" type="ORF">PLOB_00021209</name>
</gene>
<organism evidence="5 6">
    <name type="scientific">Porites lobata</name>
    <dbReference type="NCBI Taxonomy" id="104759"/>
    <lineage>
        <taxon>Eukaryota</taxon>
        <taxon>Metazoa</taxon>
        <taxon>Cnidaria</taxon>
        <taxon>Anthozoa</taxon>
        <taxon>Hexacorallia</taxon>
        <taxon>Scleractinia</taxon>
        <taxon>Fungiina</taxon>
        <taxon>Poritidae</taxon>
        <taxon>Porites</taxon>
    </lineage>
</organism>
<evidence type="ECO:0000313" key="6">
    <source>
        <dbReference type="Proteomes" id="UP001159405"/>
    </source>
</evidence>
<evidence type="ECO:0000256" key="1">
    <source>
        <dbReference type="ARBA" id="ARBA00023157"/>
    </source>
</evidence>
<dbReference type="Gene3D" id="2.10.25.10">
    <property type="entry name" value="Laminin"/>
    <property type="match status" value="1"/>
</dbReference>
<dbReference type="InterPro" id="IPR000152">
    <property type="entry name" value="EGF-type_Asp/Asn_hydroxyl_site"/>
</dbReference>
<protein>
    <recommendedName>
        <fullName evidence="7">EGF-like domain-containing protein</fullName>
    </recommendedName>
</protein>
<dbReference type="Proteomes" id="UP001159405">
    <property type="component" value="Unassembled WGS sequence"/>
</dbReference>
<dbReference type="Gene3D" id="2.60.120.260">
    <property type="entry name" value="Galactose-binding domain-like"/>
    <property type="match status" value="1"/>
</dbReference>
<dbReference type="PROSITE" id="PS01186">
    <property type="entry name" value="EGF_2"/>
    <property type="match status" value="1"/>
</dbReference>
<evidence type="ECO:0000259" key="3">
    <source>
        <dbReference type="PROSITE" id="PS50022"/>
    </source>
</evidence>
<comment type="caution">
    <text evidence="2">Lacks conserved residue(s) required for the propagation of feature annotation.</text>
</comment>
<reference evidence="5 6" key="1">
    <citation type="submission" date="2022-05" db="EMBL/GenBank/DDBJ databases">
        <authorList>
            <consortium name="Genoscope - CEA"/>
            <person name="William W."/>
        </authorList>
    </citation>
    <scope>NUCLEOTIDE SEQUENCE [LARGE SCALE GENOMIC DNA]</scope>
</reference>
<evidence type="ECO:0000313" key="5">
    <source>
        <dbReference type="EMBL" id="CAH3178978.1"/>
    </source>
</evidence>
<dbReference type="PROSITE" id="PS50026">
    <property type="entry name" value="EGF_3"/>
    <property type="match status" value="1"/>
</dbReference>
<sequence length="331" mass="38081">ISIWCLPDIDECNENVKNNCSHLCINSPGSYYCNCPNGFQMSQNNKTCKCPKGFQESVNGTMCLDCGMLLHTENLTSADFRYQSQLPGRFPWGTSVKAFFQIDLSKTYRLKITAIATQGGANVNTEWMKQYRLRFFVGEKKPVPYTESGIEKIIKGNKDAFTVVRYHFKEPFVTRTLQIFPDVGTSKAVFLRTEIYGCRPTPDCILVGSKFWGLWTERDRSNNYYRAFISGINDTHIEFILEYKNAFKRVYNRTDPVLIIDKEPEKREISVNTSVIAVHKPAMPEWYRTGIVKNTATSKMGEFSVSVRFDNGDLRLVPLQQLRLVKRPRFC</sequence>
<feature type="domain" description="EGF-like" evidence="4">
    <location>
        <begin position="8"/>
        <end position="49"/>
    </location>
</feature>